<dbReference type="Proteomes" id="UP000029665">
    <property type="component" value="Unassembled WGS sequence"/>
</dbReference>
<gene>
    <name evidence="1" type="ORF">BN946_scf184803.g34</name>
</gene>
<dbReference type="HOGENOM" id="CLU_531144_0_0_1"/>
<evidence type="ECO:0008006" key="3">
    <source>
        <dbReference type="Google" id="ProtNLM"/>
    </source>
</evidence>
<accession>A0A060S6M9</accession>
<name>A0A060S6M9_PYCCI</name>
<sequence>MIFEDVVRSEQCDKRLGLQLTGDGRVPIRSLLSITHVCSKWRTAVLQRPTFWTRADDHNHEQLQAFTERSRGLPLSLCVSKTAATGLDTVDGLWPRLRRLDLRLSDQNCDAIDLLGILAPQLECLTVVLEGIDRLPDEAWQRFARYHFDAPCSQLKALALSPAAFMRPPYHFPNLTHLYLSFNFTGRRVELKALLSTLPMLEHLHLHALSKENSTVVPFDGVPVKLSRLRTLTCTQSHAQRAFDLLELIEFPVETMVRLQQLTCHRPANVSLPDIIASQEFWNSFSRLEVASEYFDMHAVAEGPRSGLWIQGTYTSNSTPFGWLRWFTEDFFLSLDMEKIEEIHTSAFYEDFAEEFVHSARHLKTLRVVVSDQEDEDWMSSYRFFHIVADFARAPWLELEELESIYIDTWACDGLATLDPGLFIELLENRSRAGFPIRRLHINLDTVRFDQEARNWFKKLLEPAREFVEDFQIFEGRPLCKMEMSHRWQVDEAEAYWGLPSDQRPRYILPFTE</sequence>
<organism evidence="1 2">
    <name type="scientific">Pycnoporus cinnabarinus</name>
    <name type="common">Cinnabar-red polypore</name>
    <name type="synonym">Trametes cinnabarina</name>
    <dbReference type="NCBI Taxonomy" id="5643"/>
    <lineage>
        <taxon>Eukaryota</taxon>
        <taxon>Fungi</taxon>
        <taxon>Dikarya</taxon>
        <taxon>Basidiomycota</taxon>
        <taxon>Agaricomycotina</taxon>
        <taxon>Agaricomycetes</taxon>
        <taxon>Polyporales</taxon>
        <taxon>Polyporaceae</taxon>
        <taxon>Trametes</taxon>
    </lineage>
</organism>
<dbReference type="AlphaFoldDB" id="A0A060S6M9"/>
<dbReference type="InterPro" id="IPR032675">
    <property type="entry name" value="LRR_dom_sf"/>
</dbReference>
<proteinExistence type="predicted"/>
<evidence type="ECO:0000313" key="1">
    <source>
        <dbReference type="EMBL" id="CDO69836.1"/>
    </source>
</evidence>
<keyword evidence="2" id="KW-1185">Reference proteome</keyword>
<dbReference type="OMA" id="WPSENEP"/>
<dbReference type="Gene3D" id="3.80.10.10">
    <property type="entry name" value="Ribonuclease Inhibitor"/>
    <property type="match status" value="1"/>
</dbReference>
<dbReference type="EMBL" id="CCBP010000056">
    <property type="protein sequence ID" value="CDO69836.1"/>
    <property type="molecule type" value="Genomic_DNA"/>
</dbReference>
<dbReference type="OrthoDB" id="2754196at2759"/>
<reference evidence="1" key="1">
    <citation type="submission" date="2014-01" db="EMBL/GenBank/DDBJ databases">
        <title>The genome of the white-rot fungus Pycnoporus cinnabarinus: a basidiomycete model with a versatile arsenal for lignocellulosic biomass breakdown.</title>
        <authorList>
            <person name="Levasseur A."/>
            <person name="Lomascolo A."/>
            <person name="Ruiz-Duenas F.J."/>
            <person name="Uzan E."/>
            <person name="Piumi F."/>
            <person name="Kues U."/>
            <person name="Ram A.F.J."/>
            <person name="Murat C."/>
            <person name="Haon M."/>
            <person name="Benoit I."/>
            <person name="Arfi Y."/>
            <person name="Chevret D."/>
            <person name="Drula E."/>
            <person name="Kwon M.J."/>
            <person name="Gouret P."/>
            <person name="Lesage-Meessen L."/>
            <person name="Lombard V."/>
            <person name="Mariette J."/>
            <person name="Noirot C."/>
            <person name="Park J."/>
            <person name="Patyshakuliyeva A."/>
            <person name="Wieneger R.A.B."/>
            <person name="Wosten H.A.B."/>
            <person name="Martin F."/>
            <person name="Coutinho P.M."/>
            <person name="de Vries R."/>
            <person name="Martinez A.T."/>
            <person name="Klopp C."/>
            <person name="Pontarotti P."/>
            <person name="Henrissat B."/>
            <person name="Record E."/>
        </authorList>
    </citation>
    <scope>NUCLEOTIDE SEQUENCE [LARGE SCALE GENOMIC DNA]</scope>
    <source>
        <strain evidence="1">BRFM137</strain>
    </source>
</reference>
<dbReference type="SUPFAM" id="SSF52058">
    <property type="entry name" value="L domain-like"/>
    <property type="match status" value="1"/>
</dbReference>
<protein>
    <recommendedName>
        <fullName evidence="3">F-box domain-containing protein</fullName>
    </recommendedName>
</protein>
<comment type="caution">
    <text evidence="1">The sequence shown here is derived from an EMBL/GenBank/DDBJ whole genome shotgun (WGS) entry which is preliminary data.</text>
</comment>
<evidence type="ECO:0000313" key="2">
    <source>
        <dbReference type="Proteomes" id="UP000029665"/>
    </source>
</evidence>
<dbReference type="STRING" id="5643.A0A060S6M9"/>